<name>A0AA36GG29_CYLNA</name>
<keyword evidence="2" id="KW-0732">Signal</keyword>
<proteinExistence type="predicted"/>
<gene>
    <name evidence="3" type="ORF">CYNAS_LOCUS2932</name>
</gene>
<feature type="transmembrane region" description="Helical" evidence="1">
    <location>
        <begin position="71"/>
        <end position="96"/>
    </location>
</feature>
<feature type="chain" id="PRO_5041286376" evidence="2">
    <location>
        <begin position="21"/>
        <end position="158"/>
    </location>
</feature>
<dbReference type="Proteomes" id="UP001176961">
    <property type="component" value="Unassembled WGS sequence"/>
</dbReference>
<evidence type="ECO:0000256" key="1">
    <source>
        <dbReference type="SAM" id="Phobius"/>
    </source>
</evidence>
<organism evidence="3 4">
    <name type="scientific">Cylicocyclus nassatus</name>
    <name type="common">Nematode worm</name>
    <dbReference type="NCBI Taxonomy" id="53992"/>
    <lineage>
        <taxon>Eukaryota</taxon>
        <taxon>Metazoa</taxon>
        <taxon>Ecdysozoa</taxon>
        <taxon>Nematoda</taxon>
        <taxon>Chromadorea</taxon>
        <taxon>Rhabditida</taxon>
        <taxon>Rhabditina</taxon>
        <taxon>Rhabditomorpha</taxon>
        <taxon>Strongyloidea</taxon>
        <taxon>Strongylidae</taxon>
        <taxon>Cylicocyclus</taxon>
    </lineage>
</organism>
<reference evidence="3" key="1">
    <citation type="submission" date="2023-07" db="EMBL/GenBank/DDBJ databases">
        <authorList>
            <consortium name="CYATHOMIX"/>
        </authorList>
    </citation>
    <scope>NUCLEOTIDE SEQUENCE</scope>
    <source>
        <strain evidence="3">N/A</strain>
    </source>
</reference>
<feature type="signal peptide" evidence="2">
    <location>
        <begin position="1"/>
        <end position="20"/>
    </location>
</feature>
<feature type="transmembrane region" description="Helical" evidence="1">
    <location>
        <begin position="39"/>
        <end position="59"/>
    </location>
</feature>
<evidence type="ECO:0000256" key="2">
    <source>
        <dbReference type="SAM" id="SignalP"/>
    </source>
</evidence>
<accession>A0AA36GG29</accession>
<sequence>MLQKNFAIILLAALIFNVESQYFPGSYGVVGPRPFGMMGPYAGTMGSGPMGMMGGYSPLRGAIKGAVVGSLIGAVLGGKAMLVKLLLLALLTVVQVNTKPQFGPGMYGVMGPSPMMNPYGMSGMGMMGPMGMMGGYSPVRSAVRGALVGGLIGAAVGR</sequence>
<keyword evidence="4" id="KW-1185">Reference proteome</keyword>
<dbReference type="EMBL" id="CATQJL010000001">
    <property type="protein sequence ID" value="CAJ0590949.1"/>
    <property type="molecule type" value="Genomic_DNA"/>
</dbReference>
<evidence type="ECO:0000313" key="3">
    <source>
        <dbReference type="EMBL" id="CAJ0590949.1"/>
    </source>
</evidence>
<protein>
    <submittedName>
        <fullName evidence="3">Uncharacterized protein</fullName>
    </submittedName>
</protein>
<keyword evidence="1" id="KW-1133">Transmembrane helix</keyword>
<feature type="transmembrane region" description="Helical" evidence="1">
    <location>
        <begin position="116"/>
        <end position="136"/>
    </location>
</feature>
<dbReference type="AlphaFoldDB" id="A0AA36GG29"/>
<keyword evidence="1" id="KW-0472">Membrane</keyword>
<keyword evidence="1" id="KW-0812">Transmembrane</keyword>
<evidence type="ECO:0000313" key="4">
    <source>
        <dbReference type="Proteomes" id="UP001176961"/>
    </source>
</evidence>
<comment type="caution">
    <text evidence="3">The sequence shown here is derived from an EMBL/GenBank/DDBJ whole genome shotgun (WGS) entry which is preliminary data.</text>
</comment>